<sequence length="630" mass="72385">MNKYTAMTPPPKDGVAIGSRQSVSGDHQAEHAPSPLFGRIQQVTLDDPKSQYLCFTQSDYEEAYPTKGRKKIDRSAEFIKSLDRFSRFMLTDFLASIKAVELPDSLKRLFHHALNLIRGRHSNLQVAEQQDDAPKKDPCWPLLYLLVQGILVPLLENPGMCSKSKDSKESKLSAESIRNANVMAKFLSTMVHDGFRSKEYHKNCRSLQESLEKELLAYIISQTSDEDDYVFDLCANALMAHFDRNPSIVTLSAGDLMRLSNLLRVHTNKLRLNDKDLVEHLVDEIGHWGPAQLKQADAQPHMYNFKINKRFLLKPDEHVYVCNQTMCAVPKVLAAPLSRTCEVNLFQKYQKTVARQEDSLRLFEDILAKLPPVEGVDFPQMCVELKKKEAESEYRNPLYRRAVDMIKEEFMAQERSVGQILQTMTNNMTERDADRRKLDIIRRRMGKELFRSYRKEVEQECVELEQALTASKQLSLPETYAKAAQVRSRLAFHKREDQLKKRQGFDRKELPEGCSYMPMTSYTLVALQDRGVVIRCGSELSQVDAKKIKFSFYRVHEVEGSFVRIVIAKVHNRQKSSVIKRFELHENMLQEISRAHPDDELCLPAKGDTEVVVFREVNLHSLIQSSGTIL</sequence>
<reference evidence="2" key="1">
    <citation type="submission" date="2021-01" db="EMBL/GenBank/DDBJ databases">
        <authorList>
            <person name="Corre E."/>
            <person name="Pelletier E."/>
            <person name="Niang G."/>
            <person name="Scheremetjew M."/>
            <person name="Finn R."/>
            <person name="Kale V."/>
            <person name="Holt S."/>
            <person name="Cochrane G."/>
            <person name="Meng A."/>
            <person name="Brown T."/>
            <person name="Cohen L."/>
        </authorList>
    </citation>
    <scope>NUCLEOTIDE SEQUENCE</scope>
</reference>
<evidence type="ECO:0000313" key="2">
    <source>
        <dbReference type="EMBL" id="CAD8853824.1"/>
    </source>
</evidence>
<evidence type="ECO:0000256" key="1">
    <source>
        <dbReference type="SAM" id="MobiDB-lite"/>
    </source>
</evidence>
<name>A0A7S1AGU3_NOCSC</name>
<dbReference type="AlphaFoldDB" id="A0A7S1AGU3"/>
<accession>A0A7S1AGU3</accession>
<dbReference type="EMBL" id="HBFQ01039737">
    <property type="protein sequence ID" value="CAD8853824.1"/>
    <property type="molecule type" value="Transcribed_RNA"/>
</dbReference>
<gene>
    <name evidence="2" type="ORF">NSCI0253_LOCUS28175</name>
</gene>
<organism evidence="2">
    <name type="scientific">Noctiluca scintillans</name>
    <name type="common">Sea sparkle</name>
    <name type="synonym">Red tide dinoflagellate</name>
    <dbReference type="NCBI Taxonomy" id="2966"/>
    <lineage>
        <taxon>Eukaryota</taxon>
        <taxon>Sar</taxon>
        <taxon>Alveolata</taxon>
        <taxon>Dinophyceae</taxon>
        <taxon>Noctilucales</taxon>
        <taxon>Noctilucaceae</taxon>
        <taxon>Noctiluca</taxon>
    </lineage>
</organism>
<proteinExistence type="predicted"/>
<feature type="region of interest" description="Disordered" evidence="1">
    <location>
        <begin position="1"/>
        <end position="32"/>
    </location>
</feature>
<protein>
    <submittedName>
        <fullName evidence="2">Uncharacterized protein</fullName>
    </submittedName>
</protein>